<dbReference type="KEGG" id="amuc:Pan181_13020"/>
<dbReference type="GO" id="GO:0005886">
    <property type="term" value="C:plasma membrane"/>
    <property type="evidence" value="ECO:0007669"/>
    <property type="project" value="TreeGrafter"/>
</dbReference>
<keyword evidence="1" id="KW-1133">Transmembrane helix</keyword>
<name>A0A518AKA0_9BACT</name>
<dbReference type="EMBL" id="CP036278">
    <property type="protein sequence ID" value="QDU55116.1"/>
    <property type="molecule type" value="Genomic_DNA"/>
</dbReference>
<dbReference type="RefSeq" id="WP_145246013.1">
    <property type="nucleotide sequence ID" value="NZ_CP036278.1"/>
</dbReference>
<proteinExistence type="predicted"/>
<dbReference type="PANTHER" id="PTHR18640:SF5">
    <property type="entry name" value="SODIUM_BILE ACID COTRANSPORTER 7"/>
    <property type="match status" value="1"/>
</dbReference>
<dbReference type="InterPro" id="IPR016833">
    <property type="entry name" value="Put_Na-Bile_cotransptr"/>
</dbReference>
<organism evidence="2 3">
    <name type="scientific">Aeoliella mucimassa</name>
    <dbReference type="NCBI Taxonomy" id="2527972"/>
    <lineage>
        <taxon>Bacteria</taxon>
        <taxon>Pseudomonadati</taxon>
        <taxon>Planctomycetota</taxon>
        <taxon>Planctomycetia</taxon>
        <taxon>Pirellulales</taxon>
        <taxon>Lacipirellulaceae</taxon>
        <taxon>Aeoliella</taxon>
    </lineage>
</organism>
<feature type="transmembrane region" description="Helical" evidence="1">
    <location>
        <begin position="125"/>
        <end position="147"/>
    </location>
</feature>
<dbReference type="Gene3D" id="1.20.1530.20">
    <property type="match status" value="1"/>
</dbReference>
<dbReference type="PANTHER" id="PTHR18640">
    <property type="entry name" value="SOLUTE CARRIER FAMILY 10 MEMBER 7"/>
    <property type="match status" value="1"/>
</dbReference>
<feature type="transmembrane region" description="Helical" evidence="1">
    <location>
        <begin position="92"/>
        <end position="113"/>
    </location>
</feature>
<accession>A0A518AKA0</accession>
<feature type="transmembrane region" description="Helical" evidence="1">
    <location>
        <begin position="230"/>
        <end position="252"/>
    </location>
</feature>
<dbReference type="InterPro" id="IPR038770">
    <property type="entry name" value="Na+/solute_symporter_sf"/>
</dbReference>
<evidence type="ECO:0000256" key="1">
    <source>
        <dbReference type="SAM" id="Phobius"/>
    </source>
</evidence>
<feature type="transmembrane region" description="Helical" evidence="1">
    <location>
        <begin position="197"/>
        <end position="218"/>
    </location>
</feature>
<dbReference type="Proteomes" id="UP000315750">
    <property type="component" value="Chromosome"/>
</dbReference>
<feature type="transmembrane region" description="Helical" evidence="1">
    <location>
        <begin position="159"/>
        <end position="177"/>
    </location>
</feature>
<feature type="transmembrane region" description="Helical" evidence="1">
    <location>
        <begin position="66"/>
        <end position="86"/>
    </location>
</feature>
<reference evidence="2 3" key="1">
    <citation type="submission" date="2019-02" db="EMBL/GenBank/DDBJ databases">
        <title>Deep-cultivation of Planctomycetes and their phenomic and genomic characterization uncovers novel biology.</title>
        <authorList>
            <person name="Wiegand S."/>
            <person name="Jogler M."/>
            <person name="Boedeker C."/>
            <person name="Pinto D."/>
            <person name="Vollmers J."/>
            <person name="Rivas-Marin E."/>
            <person name="Kohn T."/>
            <person name="Peeters S.H."/>
            <person name="Heuer A."/>
            <person name="Rast P."/>
            <person name="Oberbeckmann S."/>
            <person name="Bunk B."/>
            <person name="Jeske O."/>
            <person name="Meyerdierks A."/>
            <person name="Storesund J.E."/>
            <person name="Kallscheuer N."/>
            <person name="Luecker S."/>
            <person name="Lage O.M."/>
            <person name="Pohl T."/>
            <person name="Merkel B.J."/>
            <person name="Hornburger P."/>
            <person name="Mueller R.-W."/>
            <person name="Bruemmer F."/>
            <person name="Labrenz M."/>
            <person name="Spormann A.M."/>
            <person name="Op den Camp H."/>
            <person name="Overmann J."/>
            <person name="Amann R."/>
            <person name="Jetten M.S.M."/>
            <person name="Mascher T."/>
            <person name="Medema M.H."/>
            <person name="Devos D.P."/>
            <person name="Kaster A.-K."/>
            <person name="Ovreas L."/>
            <person name="Rohde M."/>
            <person name="Galperin M.Y."/>
            <person name="Jogler C."/>
        </authorList>
    </citation>
    <scope>NUCLEOTIDE SEQUENCE [LARGE SCALE GENOMIC DNA]</scope>
    <source>
        <strain evidence="2 3">Pan181</strain>
    </source>
</reference>
<sequence>MHPFFRRHWFLLLLLGVLAIGMAFAPELVGPLSQFPRGWLVALVMFITALPMSLSQITGAISNRRAVGLALLLSIVAAPPLAWVIARVLNDQLGIGLIVAACVPCTLASAAVWTRRGGGNDAIALVVTLVTNLACFLVLPGWLSVLLGKEDYSLDAGALSLRLLMLVVAPVMLAQLLRSSGIVMNWAGKYRVELSTAAQLGMLAMVLFGAVSAGNMLRTIEPGTVNLMEWSLMIGCVLGSHLLLFAAGWIGCRALGEPHGNQLAVAIAGSQKTLMIGLDVALAFGGLAILPMVAYHIIQLVVDTMLVDRLGVKETD</sequence>
<dbReference type="AlphaFoldDB" id="A0A518AKA0"/>
<gene>
    <name evidence="2" type="ORF">Pan181_13020</name>
</gene>
<dbReference type="OrthoDB" id="245077at2"/>
<keyword evidence="3" id="KW-1185">Reference proteome</keyword>
<keyword evidence="1" id="KW-0472">Membrane</keyword>
<evidence type="ECO:0000313" key="3">
    <source>
        <dbReference type="Proteomes" id="UP000315750"/>
    </source>
</evidence>
<protein>
    <submittedName>
        <fullName evidence="2">Sodium Bile acid symporter family protein</fullName>
    </submittedName>
</protein>
<keyword evidence="1" id="KW-0812">Transmembrane</keyword>
<dbReference type="Pfam" id="PF13593">
    <property type="entry name" value="SBF_like"/>
    <property type="match status" value="1"/>
</dbReference>
<feature type="transmembrane region" description="Helical" evidence="1">
    <location>
        <begin position="39"/>
        <end position="59"/>
    </location>
</feature>
<evidence type="ECO:0000313" key="2">
    <source>
        <dbReference type="EMBL" id="QDU55116.1"/>
    </source>
</evidence>
<feature type="transmembrane region" description="Helical" evidence="1">
    <location>
        <begin position="273"/>
        <end position="298"/>
    </location>
</feature>